<dbReference type="InterPro" id="IPR012902">
    <property type="entry name" value="N_methyl_site"/>
</dbReference>
<sequence length="409" mass="44371">MKKNFKKGFTIIELLVVISMIGVLTGTVAPKLLKEMRKATVAKVQHNLGVIRSRLSLDETFLEEFPNLYDKTNTDLLKAYIIESTPSFTDGKGEGHEATSKVTYSRTNDGGWIYNREKGEIYANLPDGAYTKDEGYEIWGGETPAISEITYNGSDDLSYGKLQFKNEDGHWEDMVDGEVYSSDTEIQYVPYKGNVSGNANQINIGTNTGETVSLSDWGKISGNTAVLESDGTTITTTVSSGNLEAFNGPNSHLGAGIGTSNGSSGLSSGDTLRIDIDGEDINKVIFTLDGLGGYFDATSSHATQVEISAFDENGVLIETQSSYRDSGSFSDQYSFEITQPVSYFELGTTGSNGTYVVQSVNLIKSAQDQVNLTIQHPDGTTEEISRDILLDDTNSGDPITINEKLEEDV</sequence>
<keyword evidence="1" id="KW-0472">Membrane</keyword>
<accession>A0ABX9KGR2</accession>
<protein>
    <submittedName>
        <fullName evidence="2">Prepilin-type N-terminal cleavage/methylation domain-containing protein</fullName>
    </submittedName>
</protein>
<reference evidence="2 3" key="1">
    <citation type="submission" date="2018-08" db="EMBL/GenBank/DDBJ databases">
        <title>Draft genome sequence of Psychrilyobacter sp. strain SD5 isolated from Black Sea water.</title>
        <authorList>
            <person name="Yadav S."/>
            <person name="Villanueva L."/>
            <person name="Damste J.S.S."/>
        </authorList>
    </citation>
    <scope>NUCLEOTIDE SEQUENCE [LARGE SCALE GENOMIC DNA]</scope>
    <source>
        <strain evidence="2 3">SD5</strain>
    </source>
</reference>
<dbReference type="Gene3D" id="3.30.700.10">
    <property type="entry name" value="Glycoprotein, Type 4 Pilin"/>
    <property type="match status" value="1"/>
</dbReference>
<dbReference type="RefSeq" id="WP_114642617.1">
    <property type="nucleotide sequence ID" value="NZ_JAACIO010000016.1"/>
</dbReference>
<gene>
    <name evidence="2" type="ORF">DYH56_09450</name>
</gene>
<keyword evidence="1" id="KW-1133">Transmembrane helix</keyword>
<evidence type="ECO:0000313" key="3">
    <source>
        <dbReference type="Proteomes" id="UP000263486"/>
    </source>
</evidence>
<dbReference type="Proteomes" id="UP000263486">
    <property type="component" value="Unassembled WGS sequence"/>
</dbReference>
<evidence type="ECO:0000256" key="1">
    <source>
        <dbReference type="SAM" id="Phobius"/>
    </source>
</evidence>
<organism evidence="2 3">
    <name type="scientific">Psychrilyobacter piezotolerans</name>
    <dbReference type="NCBI Taxonomy" id="2293438"/>
    <lineage>
        <taxon>Bacteria</taxon>
        <taxon>Fusobacteriati</taxon>
        <taxon>Fusobacteriota</taxon>
        <taxon>Fusobacteriia</taxon>
        <taxon>Fusobacteriales</taxon>
        <taxon>Fusobacteriaceae</taxon>
        <taxon>Psychrilyobacter</taxon>
    </lineage>
</organism>
<comment type="caution">
    <text evidence="2">The sequence shown here is derived from an EMBL/GenBank/DDBJ whole genome shotgun (WGS) entry which is preliminary data.</text>
</comment>
<proteinExistence type="predicted"/>
<dbReference type="NCBIfam" id="TIGR02532">
    <property type="entry name" value="IV_pilin_GFxxxE"/>
    <property type="match status" value="1"/>
</dbReference>
<feature type="transmembrane region" description="Helical" evidence="1">
    <location>
        <begin position="12"/>
        <end position="33"/>
    </location>
</feature>
<dbReference type="SUPFAM" id="SSF54523">
    <property type="entry name" value="Pili subunits"/>
    <property type="match status" value="1"/>
</dbReference>
<name>A0ABX9KGR2_9FUSO</name>
<dbReference type="InterPro" id="IPR045584">
    <property type="entry name" value="Pilin-like"/>
</dbReference>
<dbReference type="EMBL" id="QUAJ01000015">
    <property type="protein sequence ID" value="REI40878.1"/>
    <property type="molecule type" value="Genomic_DNA"/>
</dbReference>
<keyword evidence="1" id="KW-0812">Transmembrane</keyword>
<dbReference type="Pfam" id="PF07963">
    <property type="entry name" value="N_methyl"/>
    <property type="match status" value="1"/>
</dbReference>
<keyword evidence="3" id="KW-1185">Reference proteome</keyword>
<evidence type="ECO:0000313" key="2">
    <source>
        <dbReference type="EMBL" id="REI40878.1"/>
    </source>
</evidence>